<proteinExistence type="predicted"/>
<evidence type="ECO:0008006" key="3">
    <source>
        <dbReference type="Google" id="ProtNLM"/>
    </source>
</evidence>
<organism evidence="1 2">
    <name type="scientific">Vreelandella olivaria</name>
    <dbReference type="NCBI Taxonomy" id="390919"/>
    <lineage>
        <taxon>Bacteria</taxon>
        <taxon>Pseudomonadati</taxon>
        <taxon>Pseudomonadota</taxon>
        <taxon>Gammaproteobacteria</taxon>
        <taxon>Oceanospirillales</taxon>
        <taxon>Halomonadaceae</taxon>
        <taxon>Vreelandella</taxon>
    </lineage>
</organism>
<protein>
    <recommendedName>
        <fullName evidence="3">Cyclic nucleotide-binding domain-containing protein</fullName>
    </recommendedName>
</protein>
<dbReference type="Proteomes" id="UP000289555">
    <property type="component" value="Chromosome"/>
</dbReference>
<sequence>MCTKDSLAEPFTAQLAKRLRGLDPRCSPLVGWLNEQLSQQGESIDDMVQHAQQRQGAANVTVRNVITSMRFVSSIDWAELFESVSLVDRRLRQQSSFDQLDFPTRNQYRSAVEQLARGSQYSELEVVEATLSLTHQAVARHGDPIEAARVGDPGYFLVGSGRVTLEQQIGFTPPPVSG</sequence>
<reference evidence="2" key="1">
    <citation type="journal article" date="2019" name="Microbiol. Resour. Announc.">
        <title>Complete Genome Sequence of Halomonas olivaria, a Moderately Halophilic Bacterium Isolated from Olive Processing Effluents, Obtained by Nanopore Sequencing.</title>
        <authorList>
            <person name="Nagata S."/>
            <person name="Ii K.M."/>
            <person name="Tsukimi T."/>
            <person name="Miura M.C."/>
            <person name="Galipon J."/>
            <person name="Arakawa K."/>
        </authorList>
    </citation>
    <scope>NUCLEOTIDE SEQUENCE [LARGE SCALE GENOMIC DNA]</scope>
    <source>
        <strain evidence="2">TYRC17</strain>
    </source>
</reference>
<gene>
    <name evidence="1" type="ORF">HORIV_50310</name>
</gene>
<keyword evidence="2" id="KW-1185">Reference proteome</keyword>
<accession>A0ABN5X683</accession>
<dbReference type="EMBL" id="AP019416">
    <property type="protein sequence ID" value="BBI52610.1"/>
    <property type="molecule type" value="Genomic_DNA"/>
</dbReference>
<evidence type="ECO:0000313" key="2">
    <source>
        <dbReference type="Proteomes" id="UP000289555"/>
    </source>
</evidence>
<evidence type="ECO:0000313" key="1">
    <source>
        <dbReference type="EMBL" id="BBI52610.1"/>
    </source>
</evidence>
<name>A0ABN5X683_9GAMM</name>